<dbReference type="GO" id="GO:0016811">
    <property type="term" value="F:hydrolase activity, acting on carbon-nitrogen (but not peptide) bonds, in linear amides"/>
    <property type="evidence" value="ECO:0007669"/>
    <property type="project" value="TreeGrafter"/>
</dbReference>
<dbReference type="RefSeq" id="WP_081149321.1">
    <property type="nucleotide sequence ID" value="NZ_LVYD01000051.1"/>
</dbReference>
<evidence type="ECO:0000313" key="2">
    <source>
        <dbReference type="Proteomes" id="UP000192796"/>
    </source>
</evidence>
<proteinExistence type="predicted"/>
<comment type="caution">
    <text evidence="1">The sequence shown here is derived from an EMBL/GenBank/DDBJ whole genome shotgun (WGS) entry which is preliminary data.</text>
</comment>
<evidence type="ECO:0000313" key="1">
    <source>
        <dbReference type="EMBL" id="OQP62358.1"/>
    </source>
</evidence>
<dbReference type="PANTHER" id="PTHR12993">
    <property type="entry name" value="N-ACETYLGLUCOSAMINYL-PHOSPHATIDYLINOSITOL DE-N-ACETYLASE-RELATED"/>
    <property type="match status" value="1"/>
</dbReference>
<dbReference type="EMBL" id="LVYD01000051">
    <property type="protein sequence ID" value="OQP62358.1"/>
    <property type="molecule type" value="Genomic_DNA"/>
</dbReference>
<protein>
    <submittedName>
        <fullName evidence="1">GlcNAc-PI de-N-acetylase</fullName>
    </submittedName>
</protein>
<dbReference type="STRING" id="1703345.A3860_28785"/>
<name>A0A1V9FVN3_9BACT</name>
<dbReference type="AlphaFoldDB" id="A0A1V9FVN3"/>
<organism evidence="1 2">
    <name type="scientific">Niastella vici</name>
    <dbReference type="NCBI Taxonomy" id="1703345"/>
    <lineage>
        <taxon>Bacteria</taxon>
        <taxon>Pseudomonadati</taxon>
        <taxon>Bacteroidota</taxon>
        <taxon>Chitinophagia</taxon>
        <taxon>Chitinophagales</taxon>
        <taxon>Chitinophagaceae</taxon>
        <taxon>Niastella</taxon>
    </lineage>
</organism>
<gene>
    <name evidence="1" type="ORF">A3860_28785</name>
</gene>
<keyword evidence="2" id="KW-1185">Reference proteome</keyword>
<dbReference type="SUPFAM" id="SSF102588">
    <property type="entry name" value="LmbE-like"/>
    <property type="match status" value="1"/>
</dbReference>
<dbReference type="OrthoDB" id="9759749at2"/>
<dbReference type="PANTHER" id="PTHR12993:SF11">
    <property type="entry name" value="N-ACETYLGLUCOSAMINYL-PHOSPHATIDYLINOSITOL DE-N-ACETYLASE"/>
    <property type="match status" value="1"/>
</dbReference>
<accession>A0A1V9FVN3</accession>
<dbReference type="InterPro" id="IPR003737">
    <property type="entry name" value="GlcNAc_PI_deacetylase-related"/>
</dbReference>
<reference evidence="1 2" key="1">
    <citation type="submission" date="2016-03" db="EMBL/GenBank/DDBJ databases">
        <title>Niastella vici sp. nov., isolated from farmland soil.</title>
        <authorList>
            <person name="Chen L."/>
            <person name="Wang D."/>
            <person name="Yang S."/>
            <person name="Wang G."/>
        </authorList>
    </citation>
    <scope>NUCLEOTIDE SEQUENCE [LARGE SCALE GENOMIC DNA]</scope>
    <source>
        <strain evidence="1 2">DJ57</strain>
    </source>
</reference>
<dbReference type="Gene3D" id="3.40.50.10320">
    <property type="entry name" value="LmbE-like"/>
    <property type="match status" value="1"/>
</dbReference>
<dbReference type="Pfam" id="PF02585">
    <property type="entry name" value="PIG-L"/>
    <property type="match status" value="1"/>
</dbReference>
<sequence>MNEFYPGRLLLLIALLYVLPVSAQTPAAYTSADIFLQLKKLKVLGSVLYFAAHPDDENTRLLAWLARERLYRTGYLSLTRGDGGQNLIGDEQGIDLGLIRTQELLAARRTDGAEQFFSRAFDFGFSKSTDEALEKWGKEKVLSDAVWIIRKFQPDIIITRFPEDSRAGHGHHSASAVIAHEAFRAAADPNRFPEQFKYGVQPWKVKRIFWNTFNFGSGTNTTSNDQMKIDVGGYNALVGKSYGEIAAESRSQHKSQGFGVPASRGTQLEYFSLTDGEAPQGDLMDGVNTGWTRIEGGSAIDAQIDDIIKSYSLANPENSIPALVNLYKSLQSLKDGYWKTQKMEEVQRLVEQCSGLWLEATTGNEQIVDGDSIKINIAVNNRLGAPIQLNKLSLDVLDTSLNMNLEKNRNVNLQRTFYVFTTKPISQPYWLEHKMSDGSFTVDDQSLIGKPQNDPPYQARFELVIAGQPFSFIKPVLYKHTDPVKGELYQPLVVVPSSTVTTDPSIIIFRKGEKQSAEVAITVTANKQFNGYKAKISKRLTYDNSTKTDSNFNMQPGMQRQYLFNIDNGMLKDKEQDFVQAFVELKNGTEEQPAYLNLNNIQYDHIPHIHYFYQDAIKVLNIDIKTVGKKIGYIEGAGDKVTIALQQMGYEVTILKEKDITPFNLNQFDAVITGVRAYNVHDYLEGKHAVLMEYVKNGGNLIVQYNTSNFISSVTSKIGPYPFTISRNRVTDEKATVNFVLRDHAVLNYPNKITAKDFDNWVQERGIYFADQIDPAYEMPLSMADPNEKEQTGSLIIANYGKGKFVYTGLVFFRELPAGVPGAYRLLANIIALNKKKGF</sequence>
<dbReference type="InterPro" id="IPR024078">
    <property type="entry name" value="LmbE-like_dom_sf"/>
</dbReference>
<dbReference type="Proteomes" id="UP000192796">
    <property type="component" value="Unassembled WGS sequence"/>
</dbReference>
<dbReference type="InterPro" id="IPR029062">
    <property type="entry name" value="Class_I_gatase-like"/>
</dbReference>
<dbReference type="SUPFAM" id="SSF52317">
    <property type="entry name" value="Class I glutamine amidotransferase-like"/>
    <property type="match status" value="1"/>
</dbReference>